<sequence>MDNGSIRQATVSPTVLQLDHVLTAIVQCMAATKDIKAFLAALSALVRGSTHLAALHDLLQAPQRHVWPSMLEPLDALWPLLNLSEISPAAISLARDAMPVFSWVSVGPIINAWPHDLDAVEWLRLWSTKITHYKHNISDIVQGDPRLYDVLRQCTNPTDVDVYWSADADAILEVVTTPAHRVRSLQVQHTTAAASVVLDRWLASGHADHLDFTYYSDDDGGAVDAALVPMLLKTTVLSSLVLRLDENELFARLVVAAPLFIPLEELTIKRDWLGGTLSPVTLPSTLRRIMWRGMSCFPAALQALATSVSHLDELTLIGCPLFPAAIKFLVGALPDWIHRGAKKITFVDCGIDDTAVIALAAALPRTTSRLGTILTIKDIAGLSVHSYVALGKALASCHGVSMQLPLLQTFQTEAESRSIQYRFDADCIVLESPLHSSWV</sequence>
<dbReference type="EMBL" id="KK583196">
    <property type="protein sequence ID" value="KDO31895.1"/>
    <property type="molecule type" value="Genomic_DNA"/>
</dbReference>
<organism evidence="1 2">
    <name type="scientific">Saprolegnia parasitica (strain CBS 223.65)</name>
    <dbReference type="NCBI Taxonomy" id="695850"/>
    <lineage>
        <taxon>Eukaryota</taxon>
        <taxon>Sar</taxon>
        <taxon>Stramenopiles</taxon>
        <taxon>Oomycota</taxon>
        <taxon>Saprolegniomycetes</taxon>
        <taxon>Saprolegniales</taxon>
        <taxon>Saprolegniaceae</taxon>
        <taxon>Saprolegnia</taxon>
    </lineage>
</organism>
<evidence type="ECO:0000313" key="2">
    <source>
        <dbReference type="Proteomes" id="UP000030745"/>
    </source>
</evidence>
<accession>A0A067CRL8</accession>
<name>A0A067CRL8_SAPPC</name>
<proteinExistence type="predicted"/>
<gene>
    <name evidence="1" type="ORF">SPRG_03111</name>
</gene>
<evidence type="ECO:0000313" key="1">
    <source>
        <dbReference type="EMBL" id="KDO31895.1"/>
    </source>
</evidence>
<dbReference type="AlphaFoldDB" id="A0A067CRL8"/>
<protein>
    <recommendedName>
        <fullName evidence="3">F-box domain-containing protein</fullName>
    </recommendedName>
</protein>
<dbReference type="KEGG" id="spar:SPRG_03111"/>
<dbReference type="Proteomes" id="UP000030745">
    <property type="component" value="Unassembled WGS sequence"/>
</dbReference>
<dbReference type="GeneID" id="24125640"/>
<reference evidence="1 2" key="1">
    <citation type="journal article" date="2013" name="PLoS Genet.">
        <title>Distinctive expansion of potential virulence genes in the genome of the oomycete fish pathogen Saprolegnia parasitica.</title>
        <authorList>
            <person name="Jiang R.H."/>
            <person name="de Bruijn I."/>
            <person name="Haas B.J."/>
            <person name="Belmonte R."/>
            <person name="Lobach L."/>
            <person name="Christie J."/>
            <person name="van den Ackerveken G."/>
            <person name="Bottin A."/>
            <person name="Bulone V."/>
            <person name="Diaz-Moreno S.M."/>
            <person name="Dumas B."/>
            <person name="Fan L."/>
            <person name="Gaulin E."/>
            <person name="Govers F."/>
            <person name="Grenville-Briggs L.J."/>
            <person name="Horner N.R."/>
            <person name="Levin J.Z."/>
            <person name="Mammella M."/>
            <person name="Meijer H.J."/>
            <person name="Morris P."/>
            <person name="Nusbaum C."/>
            <person name="Oome S."/>
            <person name="Phillips A.J."/>
            <person name="van Rooyen D."/>
            <person name="Rzeszutek E."/>
            <person name="Saraiva M."/>
            <person name="Secombes C.J."/>
            <person name="Seidl M.F."/>
            <person name="Snel B."/>
            <person name="Stassen J.H."/>
            <person name="Sykes S."/>
            <person name="Tripathy S."/>
            <person name="van den Berg H."/>
            <person name="Vega-Arreguin J.C."/>
            <person name="Wawra S."/>
            <person name="Young S.K."/>
            <person name="Zeng Q."/>
            <person name="Dieguez-Uribeondo J."/>
            <person name="Russ C."/>
            <person name="Tyler B.M."/>
            <person name="van West P."/>
        </authorList>
    </citation>
    <scope>NUCLEOTIDE SEQUENCE [LARGE SCALE GENOMIC DNA]</scope>
    <source>
        <strain evidence="1 2">CBS 223.65</strain>
    </source>
</reference>
<dbReference type="RefSeq" id="XP_012197094.1">
    <property type="nucleotide sequence ID" value="XM_012341704.1"/>
</dbReference>
<evidence type="ECO:0008006" key="3">
    <source>
        <dbReference type="Google" id="ProtNLM"/>
    </source>
</evidence>
<keyword evidence="2" id="KW-1185">Reference proteome</keyword>
<dbReference type="VEuPathDB" id="FungiDB:SPRG_03111"/>